<evidence type="ECO:0000256" key="3">
    <source>
        <dbReference type="SAM" id="SignalP"/>
    </source>
</evidence>
<evidence type="ECO:0000256" key="2">
    <source>
        <dbReference type="SAM" id="Phobius"/>
    </source>
</evidence>
<feature type="transmembrane region" description="Helical" evidence="2">
    <location>
        <begin position="383"/>
        <end position="403"/>
    </location>
</feature>
<feature type="compositionally biased region" description="Basic and acidic residues" evidence="1">
    <location>
        <begin position="658"/>
        <end position="674"/>
    </location>
</feature>
<evidence type="ECO:0000313" key="4">
    <source>
        <dbReference type="EMBL" id="MDP9826110.1"/>
    </source>
</evidence>
<proteinExistence type="predicted"/>
<name>A0ABT9P1L2_9ACTN</name>
<keyword evidence="2" id="KW-0812">Transmembrane</keyword>
<feature type="transmembrane region" description="Helical" evidence="2">
    <location>
        <begin position="415"/>
        <end position="440"/>
    </location>
</feature>
<feature type="compositionally biased region" description="Basic and acidic residues" evidence="1">
    <location>
        <begin position="698"/>
        <end position="708"/>
    </location>
</feature>
<keyword evidence="5" id="KW-1185">Reference proteome</keyword>
<reference evidence="4 5" key="1">
    <citation type="submission" date="2023-07" db="EMBL/GenBank/DDBJ databases">
        <title>Sequencing the genomes of 1000 actinobacteria strains.</title>
        <authorList>
            <person name="Klenk H.-P."/>
        </authorList>
    </citation>
    <scope>NUCLEOTIDE SEQUENCE [LARGE SCALE GENOMIC DNA]</scope>
    <source>
        <strain evidence="4 5">DSM 44388</strain>
    </source>
</reference>
<feature type="compositionally biased region" description="Acidic residues" evidence="1">
    <location>
        <begin position="709"/>
        <end position="719"/>
    </location>
</feature>
<evidence type="ECO:0000313" key="5">
    <source>
        <dbReference type="Proteomes" id="UP001235712"/>
    </source>
</evidence>
<sequence length="740" mass="76148">MRRRRVVLVAAAAVLLALAGAVAAPAALAAGTGAPSTGSVQASAGMLSLPADPVVDCLDAPVPEVPGRGVVGFFESPPSTLPADEDPFAENAKVSVYEVYGYAGVRWNTYDLGCGSDIVRNPDASIGTAIGNWILEIPTTMVAATGAVLDAAFSPDFLGVFDPLITNVVDTLQRTVFERWAFVVLAALGVFIIWRSRHAALASSASAIGWALLVMVLVTMVFRWPLVAGHAADETVSSTLSVVSGGLNGKAADGTSDAGTEATAGMHQSLLYESWLGGTFGSTDSDVAEKYGPVIFDATALTWREAAIMQSDPKQGRDIVQAKQKKFEEAASEIKSADPDAYEYLTGKRSDSRVGYAMLALIATLCTVPFLFVAGLLVLGALIIVRFGVMLFPAFATLGLFPTMRTLVTGIGSTVAAALINAVVFGIGASVTVLGMGVLLSPASGTPGWLSVILMLLLTIVMWVALRPFRRLTQMVSARENHFAVAAGGVSGSAKGAARTSTRILTGALSTFLGVSAAQRENPAQAIAQAQAAEGRAPQRIESISNYPVPADAAEGVVPVEGQSAPQPAALTNAVTVNAAEVTVVRGQTPAAARGEAGASAPVAPVEGGEIYAPASAPGSRVESATVSPGGGAGRAAARAALSGFGGGPDAQGPAAPAEREEAATRSSSRREFAAEPAARVGSDGWRPQDDGAPVVRPGDRGFQRLESEPADSFETELDEVFRPHRSATGSDADDHARQR</sequence>
<evidence type="ECO:0000256" key="1">
    <source>
        <dbReference type="SAM" id="MobiDB-lite"/>
    </source>
</evidence>
<feature type="transmembrane region" description="Helical" evidence="2">
    <location>
        <begin position="176"/>
        <end position="194"/>
    </location>
</feature>
<feature type="transmembrane region" description="Helical" evidence="2">
    <location>
        <begin position="200"/>
        <end position="222"/>
    </location>
</feature>
<keyword evidence="2" id="KW-0472">Membrane</keyword>
<feature type="transmembrane region" description="Helical" evidence="2">
    <location>
        <begin position="354"/>
        <end position="377"/>
    </location>
</feature>
<feature type="signal peptide" evidence="3">
    <location>
        <begin position="1"/>
        <end position="29"/>
    </location>
</feature>
<protein>
    <submittedName>
        <fullName evidence="4">Membrane protein</fullName>
    </submittedName>
</protein>
<dbReference type="Proteomes" id="UP001235712">
    <property type="component" value="Unassembled WGS sequence"/>
</dbReference>
<comment type="caution">
    <text evidence="4">The sequence shown here is derived from an EMBL/GenBank/DDBJ whole genome shotgun (WGS) entry which is preliminary data.</text>
</comment>
<feature type="region of interest" description="Disordered" evidence="1">
    <location>
        <begin position="613"/>
        <end position="740"/>
    </location>
</feature>
<accession>A0ABT9P1L2</accession>
<feature type="chain" id="PRO_5045762689" evidence="3">
    <location>
        <begin position="30"/>
        <end position="740"/>
    </location>
</feature>
<dbReference type="PROSITE" id="PS51318">
    <property type="entry name" value="TAT"/>
    <property type="match status" value="1"/>
</dbReference>
<dbReference type="InterPro" id="IPR006311">
    <property type="entry name" value="TAT_signal"/>
</dbReference>
<dbReference type="RefSeq" id="WP_307240587.1">
    <property type="nucleotide sequence ID" value="NZ_JAUSQZ010000001.1"/>
</dbReference>
<keyword evidence="3" id="KW-0732">Signal</keyword>
<dbReference type="EMBL" id="JAUSQZ010000001">
    <property type="protein sequence ID" value="MDP9826110.1"/>
    <property type="molecule type" value="Genomic_DNA"/>
</dbReference>
<keyword evidence="2" id="KW-1133">Transmembrane helix</keyword>
<gene>
    <name evidence="4" type="ORF">J2S57_001859</name>
</gene>
<organism evidence="4 5">
    <name type="scientific">Kineosporia succinea</name>
    <dbReference type="NCBI Taxonomy" id="84632"/>
    <lineage>
        <taxon>Bacteria</taxon>
        <taxon>Bacillati</taxon>
        <taxon>Actinomycetota</taxon>
        <taxon>Actinomycetes</taxon>
        <taxon>Kineosporiales</taxon>
        <taxon>Kineosporiaceae</taxon>
        <taxon>Kineosporia</taxon>
    </lineage>
</organism>
<feature type="transmembrane region" description="Helical" evidence="2">
    <location>
        <begin position="446"/>
        <end position="466"/>
    </location>
</feature>